<accession>A0A2H0R6J1</accession>
<dbReference type="AlphaFoldDB" id="A0A2H0R6J1"/>
<organism evidence="2 3">
    <name type="scientific">Candidatus Yanofskybacteria bacterium CG10_big_fil_rev_8_21_14_0_10_37_15</name>
    <dbReference type="NCBI Taxonomy" id="1975097"/>
    <lineage>
        <taxon>Bacteria</taxon>
        <taxon>Candidatus Yanofskyibacteriota</taxon>
    </lineage>
</organism>
<reference evidence="2 3" key="1">
    <citation type="submission" date="2017-09" db="EMBL/GenBank/DDBJ databases">
        <title>Depth-based differentiation of microbial function through sediment-hosted aquifers and enrichment of novel symbionts in the deep terrestrial subsurface.</title>
        <authorList>
            <person name="Probst A.J."/>
            <person name="Ladd B."/>
            <person name="Jarett J.K."/>
            <person name="Geller-Mcgrath D.E."/>
            <person name="Sieber C.M."/>
            <person name="Emerson J.B."/>
            <person name="Anantharaman K."/>
            <person name="Thomas B.C."/>
            <person name="Malmstrom R."/>
            <person name="Stieglmeier M."/>
            <person name="Klingl A."/>
            <person name="Woyke T."/>
            <person name="Ryan C.M."/>
            <person name="Banfield J.F."/>
        </authorList>
    </citation>
    <scope>NUCLEOTIDE SEQUENCE [LARGE SCALE GENOMIC DNA]</scope>
    <source>
        <strain evidence="2">CG10_big_fil_rev_8_21_14_0_10_37_15</strain>
    </source>
</reference>
<gene>
    <name evidence="2" type="ORF">COV30_00090</name>
</gene>
<dbReference type="Proteomes" id="UP000230208">
    <property type="component" value="Unassembled WGS sequence"/>
</dbReference>
<dbReference type="EMBL" id="PCXP01000002">
    <property type="protein sequence ID" value="PIR42090.1"/>
    <property type="molecule type" value="Genomic_DNA"/>
</dbReference>
<dbReference type="Pfam" id="PF12728">
    <property type="entry name" value="HTH_17"/>
    <property type="match status" value="1"/>
</dbReference>
<sequence>MKKQYYSTSEVANILRLSRISVFNRIKKGKLKAEKIGRNYIISHDSLVEALGKSIGKERREDIERAVDKATKQYEETFKLLGKE</sequence>
<feature type="domain" description="Helix-turn-helix" evidence="1">
    <location>
        <begin position="5"/>
        <end position="51"/>
    </location>
</feature>
<comment type="caution">
    <text evidence="2">The sequence shown here is derived from an EMBL/GenBank/DDBJ whole genome shotgun (WGS) entry which is preliminary data.</text>
</comment>
<evidence type="ECO:0000313" key="2">
    <source>
        <dbReference type="EMBL" id="PIR42090.1"/>
    </source>
</evidence>
<evidence type="ECO:0000259" key="1">
    <source>
        <dbReference type="Pfam" id="PF12728"/>
    </source>
</evidence>
<proteinExistence type="predicted"/>
<protein>
    <recommendedName>
        <fullName evidence="1">Helix-turn-helix domain-containing protein</fullName>
    </recommendedName>
</protein>
<name>A0A2H0R6J1_9BACT</name>
<evidence type="ECO:0000313" key="3">
    <source>
        <dbReference type="Proteomes" id="UP000230208"/>
    </source>
</evidence>
<dbReference type="InterPro" id="IPR041657">
    <property type="entry name" value="HTH_17"/>
</dbReference>